<comment type="similarity">
    <text evidence="3">Belongs to the aldehyde dehydrogenase family.</text>
</comment>
<comment type="caution">
    <text evidence="5">The sequence shown here is derived from an EMBL/GenBank/DDBJ whole genome shotgun (WGS) entry which is preliminary data.</text>
</comment>
<evidence type="ECO:0000259" key="4">
    <source>
        <dbReference type="Pfam" id="PF00171"/>
    </source>
</evidence>
<dbReference type="RefSeq" id="WP_218236928.1">
    <property type="nucleotide sequence ID" value="NZ_BAABBB010000021.1"/>
</dbReference>
<protein>
    <submittedName>
        <fullName evidence="5">Aldehyde dehydrogenase family protein</fullName>
    </submittedName>
</protein>
<dbReference type="PANTHER" id="PTHR11699">
    <property type="entry name" value="ALDEHYDE DEHYDROGENASE-RELATED"/>
    <property type="match status" value="1"/>
</dbReference>
<reference evidence="6" key="1">
    <citation type="journal article" date="2019" name="Int. J. Syst. Evol. Microbiol.">
        <title>The Global Catalogue of Microorganisms (GCM) 10K type strain sequencing project: providing services to taxonomists for standard genome sequencing and annotation.</title>
        <authorList>
            <consortium name="The Broad Institute Genomics Platform"/>
            <consortium name="The Broad Institute Genome Sequencing Center for Infectious Disease"/>
            <person name="Wu L."/>
            <person name="Ma J."/>
        </authorList>
    </citation>
    <scope>NUCLEOTIDE SEQUENCE [LARGE SCALE GENOMIC DNA]</scope>
    <source>
        <strain evidence="6">JCM 17460</strain>
    </source>
</reference>
<gene>
    <name evidence="5" type="ORF">GCM10022263_37560</name>
</gene>
<feature type="domain" description="Aldehyde dehydrogenase" evidence="4">
    <location>
        <begin position="23"/>
        <end position="472"/>
    </location>
</feature>
<dbReference type="PROSITE" id="PS00070">
    <property type="entry name" value="ALDEHYDE_DEHYDR_CYS"/>
    <property type="match status" value="1"/>
</dbReference>
<sequence>MVPLVSYVDGEYVGDHLGGPGTHDRENPADVAEVVSTARWADPAIAEHAVASARAASSSWQATPAPVRGDVLRRCADLLEQRTAAIAQDMAREQGKTVPEAAGEVGRSVAILRYFAAQTLAPDGSSYPSHQAGTRLFSRRIPVGVVSAITPWNFPLAIPVWKIAPALAYGNTVVWKPSEVVPLTSTALLAAFIDAGLPGGVLHMLLGGGAGLGPALYDVDAVTFTGSTSVGREVVLPAAVASGAQVQLELGGKNVAVVLADADLDLAVAQVARGAFLSAGQKCTATSLVLAQESIRAELAARLSAWAAAAVVGDPRASATEIGPLATAAQLERYESFLDPAAHGGTVIAGGRGPAGGHFARPAVICDADPHSRASRDEIFAPIAVLEPVADLSDALRRANETHFGLTASIFTSELAAAYRFIDEIETGIVKVNQESAGLEFHVPFGGIKDSGYGPAEQGLAAQEFYTRSKTVYLTHAG</sequence>
<evidence type="ECO:0000313" key="5">
    <source>
        <dbReference type="EMBL" id="GAA3546929.1"/>
    </source>
</evidence>
<dbReference type="Proteomes" id="UP001500301">
    <property type="component" value="Unassembled WGS sequence"/>
</dbReference>
<evidence type="ECO:0000256" key="3">
    <source>
        <dbReference type="RuleBase" id="RU003345"/>
    </source>
</evidence>
<dbReference type="InterPro" id="IPR029510">
    <property type="entry name" value="Ald_DH_CS_GLU"/>
</dbReference>
<dbReference type="InterPro" id="IPR016160">
    <property type="entry name" value="Ald_DH_CS_CYS"/>
</dbReference>
<keyword evidence="6" id="KW-1185">Reference proteome</keyword>
<dbReference type="PROSITE" id="PS00687">
    <property type="entry name" value="ALDEHYDE_DEHYDR_GLU"/>
    <property type="match status" value="1"/>
</dbReference>
<dbReference type="EMBL" id="BAABBB010000021">
    <property type="protein sequence ID" value="GAA3546929.1"/>
    <property type="molecule type" value="Genomic_DNA"/>
</dbReference>
<name>A0ABP6W7Z5_9ACTN</name>
<keyword evidence="1 3" id="KW-0560">Oxidoreductase</keyword>
<proteinExistence type="inferred from homology"/>
<feature type="active site" evidence="2">
    <location>
        <position position="249"/>
    </location>
</feature>
<dbReference type="InterPro" id="IPR015590">
    <property type="entry name" value="Aldehyde_DH_dom"/>
</dbReference>
<evidence type="ECO:0000313" key="6">
    <source>
        <dbReference type="Proteomes" id="UP001500301"/>
    </source>
</evidence>
<evidence type="ECO:0000256" key="2">
    <source>
        <dbReference type="PROSITE-ProRule" id="PRU10007"/>
    </source>
</evidence>
<dbReference type="Pfam" id="PF00171">
    <property type="entry name" value="Aldedh"/>
    <property type="match status" value="1"/>
</dbReference>
<evidence type="ECO:0000256" key="1">
    <source>
        <dbReference type="ARBA" id="ARBA00023002"/>
    </source>
</evidence>
<organism evidence="5 6">
    <name type="scientific">Nocardioides daeguensis</name>
    <dbReference type="NCBI Taxonomy" id="908359"/>
    <lineage>
        <taxon>Bacteria</taxon>
        <taxon>Bacillati</taxon>
        <taxon>Actinomycetota</taxon>
        <taxon>Actinomycetes</taxon>
        <taxon>Propionibacteriales</taxon>
        <taxon>Nocardioidaceae</taxon>
        <taxon>Nocardioides</taxon>
    </lineage>
</organism>
<accession>A0ABP6W7Z5</accession>